<feature type="region of interest" description="Disordered" evidence="1">
    <location>
        <begin position="296"/>
        <end position="337"/>
    </location>
</feature>
<evidence type="ECO:0000313" key="2">
    <source>
        <dbReference type="EMBL" id="KAK5773803.1"/>
    </source>
</evidence>
<dbReference type="AlphaFoldDB" id="A0AAN7WRN9"/>
<organism evidence="2 3">
    <name type="scientific">Arxiozyma heterogenica</name>
    <dbReference type="NCBI Taxonomy" id="278026"/>
    <lineage>
        <taxon>Eukaryota</taxon>
        <taxon>Fungi</taxon>
        <taxon>Dikarya</taxon>
        <taxon>Ascomycota</taxon>
        <taxon>Saccharomycotina</taxon>
        <taxon>Saccharomycetes</taxon>
        <taxon>Saccharomycetales</taxon>
        <taxon>Saccharomycetaceae</taxon>
        <taxon>Arxiozyma</taxon>
    </lineage>
</organism>
<accession>A0AAN7WRN9</accession>
<evidence type="ECO:0000313" key="3">
    <source>
        <dbReference type="Proteomes" id="UP001306508"/>
    </source>
</evidence>
<feature type="compositionally biased region" description="Basic and acidic residues" evidence="1">
    <location>
        <begin position="190"/>
        <end position="199"/>
    </location>
</feature>
<feature type="compositionally biased region" description="Low complexity" evidence="1">
    <location>
        <begin position="152"/>
        <end position="172"/>
    </location>
</feature>
<feature type="compositionally biased region" description="Basic residues" evidence="1">
    <location>
        <begin position="23"/>
        <end position="43"/>
    </location>
</feature>
<gene>
    <name evidence="2" type="ORF">RI543_004858</name>
</gene>
<comment type="caution">
    <text evidence="2">The sequence shown here is derived from an EMBL/GenBank/DDBJ whole genome shotgun (WGS) entry which is preliminary data.</text>
</comment>
<keyword evidence="3" id="KW-1185">Reference proteome</keyword>
<reference evidence="3" key="1">
    <citation type="submission" date="2023-07" db="EMBL/GenBank/DDBJ databases">
        <title>A draft genome of Kazachstania heterogenica Y-27499.</title>
        <authorList>
            <person name="Donic C."/>
            <person name="Kralova J.S."/>
            <person name="Fidel L."/>
            <person name="Ben-Dor S."/>
            <person name="Jung S."/>
        </authorList>
    </citation>
    <scope>NUCLEOTIDE SEQUENCE [LARGE SCALE GENOMIC DNA]</scope>
    <source>
        <strain evidence="3">Y27499</strain>
    </source>
</reference>
<dbReference type="Proteomes" id="UP001306508">
    <property type="component" value="Unassembled WGS sequence"/>
</dbReference>
<protein>
    <submittedName>
        <fullName evidence="2">Uncharacterized protein</fullName>
    </submittedName>
</protein>
<name>A0AAN7WRN9_9SACH</name>
<sequence length="501" mass="58572">MTDFSTVSKDQPEATSARVPQIQRKHSTSSLRRSRRNGHARRVPRFNFKKQMDMEGTNYDVITSVAYLNEKYGLRKSHYIEKFIKCIHRKINIDASKINNKYVENLDPWVKSKLFLLLVALSEKGGPEYWVDKEDQKNDNKYIESNKIHIESPNLERNNNNSNKISPAIKSNESQDLAPSEDTIDQHATTSKEKHHEDENVYSDIDNTYYITTLTEHIIQQNINHDFNESTYDENYVFSSIWANFMEGLINHYLEKIIVPHSEMKVCQQLYKPMMKIISLYNEYNELIEKSERNGFLSTPSDIKEKEQDIDKEQEQDKDKKQMDNSTEQGKSNDESPDYKLTLASIHEVADKNNDLVSQERLERAQKLLWQARQDIPKTISKELTLLSEMYSTLSADEQDYELDEFVCCAEEYIESEYLPGLVKVLFANCGSIAFWKVLLVLEPFFYYIEDVEESEEEDIDETTVMDNGKYGDKKKQSFKPDPRVITLEKICEVAAKQKWI</sequence>
<evidence type="ECO:0000256" key="1">
    <source>
        <dbReference type="SAM" id="MobiDB-lite"/>
    </source>
</evidence>
<feature type="compositionally biased region" description="Basic and acidic residues" evidence="1">
    <location>
        <begin position="302"/>
        <end position="323"/>
    </location>
</feature>
<feature type="region of interest" description="Disordered" evidence="1">
    <location>
        <begin position="1"/>
        <end position="43"/>
    </location>
</feature>
<proteinExistence type="predicted"/>
<feature type="region of interest" description="Disordered" evidence="1">
    <location>
        <begin position="152"/>
        <end position="199"/>
    </location>
</feature>
<dbReference type="EMBL" id="JAWIZZ010000064">
    <property type="protein sequence ID" value="KAK5773803.1"/>
    <property type="molecule type" value="Genomic_DNA"/>
</dbReference>